<keyword evidence="4 9" id="KW-0378">Hydrolase</keyword>
<dbReference type="Proteomes" id="UP000006228">
    <property type="component" value="Unassembled WGS sequence"/>
</dbReference>
<dbReference type="SUPFAM" id="SSF48208">
    <property type="entry name" value="Six-hairpin glycosidases"/>
    <property type="match status" value="1"/>
</dbReference>
<sequence length="368" mass="41043">MKKLISLLLILITPQVWADVCEWPQWQTFKSIYLEQGRVIDGSDERLITTSEGQSYALFFALVANDQQTFSQVLGWTEKHLAGGDLTAQLPAWLWGRTENGRFDVLDSNPASDSDLWIAYALVEAGRLWDNHYYQSLGHLLASRILREETAMIEGIGTILLPAPVGFHLEQGYRVNPSYVPLQLLARMQALYPQYSWQSMYQSSAQMLFGTMPAGFSPDWATLHKGQFSSDEVTGPLGSYNAIRTYLWAGMLDDNVAEKTALVEAMQPFITATKTLGAPPREVDTQTGHFSQLGSAGFSAAALPLLSAVGQSDLAEAQAKRVKVELVSDRNDHYYDNVLSLFGLGWYEGHYRFGEQGELLPAWSEQCQ</sequence>
<dbReference type="InterPro" id="IPR008928">
    <property type="entry name" value="6-hairpin_glycosidase_sf"/>
</dbReference>
<keyword evidence="8" id="KW-0732">Signal</keyword>
<evidence type="ECO:0000313" key="10">
    <source>
        <dbReference type="Proteomes" id="UP000006228"/>
    </source>
</evidence>
<evidence type="ECO:0000256" key="4">
    <source>
        <dbReference type="ARBA" id="ARBA00022801"/>
    </source>
</evidence>
<name>E8M1W7_PHOS4</name>
<reference evidence="9 10" key="1">
    <citation type="journal article" date="2012" name="Int. J. Syst. Evol. Microbiol.">
        <title>Vibrio caribbeanicus sp. nov., isolated from the marine sponge Scleritoderma cyanea.</title>
        <authorList>
            <person name="Hoffmann M."/>
            <person name="Monday S.R."/>
            <person name="Allard M.W."/>
            <person name="Strain E.A."/>
            <person name="Whittaker P."/>
            <person name="Naum M."/>
            <person name="McCarthy P.J."/>
            <person name="Lopez J.V."/>
            <person name="Fischer M."/>
            <person name="Brown E.W."/>
        </authorList>
    </citation>
    <scope>NUCLEOTIDE SEQUENCE [LARGE SCALE GENOMIC DNA]</scope>
    <source>
        <strain evidence="10">DSMZ 21326</strain>
    </source>
</reference>
<keyword evidence="5" id="KW-0136">Cellulose degradation</keyword>
<gene>
    <name evidence="9" type="ORF">VISI1226_01950</name>
</gene>
<dbReference type="GO" id="GO:0008810">
    <property type="term" value="F:cellulase activity"/>
    <property type="evidence" value="ECO:0007669"/>
    <property type="project" value="UniProtKB-EC"/>
</dbReference>
<comment type="catalytic activity">
    <reaction evidence="1">
        <text>Endohydrolysis of (1-&gt;4)-beta-D-glucosidic linkages in cellulose, lichenin and cereal beta-D-glucans.</text>
        <dbReference type="EC" id="3.2.1.4"/>
    </reaction>
</comment>
<comment type="similarity">
    <text evidence="2">Belongs to the glycosyl hydrolase 8 (cellulase D) family.</text>
</comment>
<comment type="caution">
    <text evidence="9">The sequence shown here is derived from an EMBL/GenBank/DDBJ whole genome shotgun (WGS) entry which is preliminary data.</text>
</comment>
<evidence type="ECO:0000256" key="6">
    <source>
        <dbReference type="ARBA" id="ARBA00023295"/>
    </source>
</evidence>
<dbReference type="GeneID" id="95567594"/>
<evidence type="ECO:0000256" key="8">
    <source>
        <dbReference type="SAM" id="SignalP"/>
    </source>
</evidence>
<feature type="signal peptide" evidence="8">
    <location>
        <begin position="1"/>
        <end position="18"/>
    </location>
</feature>
<keyword evidence="7" id="KW-0624">Polysaccharide degradation</keyword>
<dbReference type="EC" id="3.2.1.4" evidence="3"/>
<evidence type="ECO:0000313" key="9">
    <source>
        <dbReference type="EMBL" id="EGA71981.1"/>
    </source>
</evidence>
<dbReference type="Gene3D" id="1.50.10.10">
    <property type="match status" value="1"/>
</dbReference>
<organism evidence="9 10">
    <name type="scientific">Vibrio sinaloensis DSM 21326</name>
    <dbReference type="NCBI Taxonomy" id="945550"/>
    <lineage>
        <taxon>Bacteria</taxon>
        <taxon>Pseudomonadati</taxon>
        <taxon>Pseudomonadota</taxon>
        <taxon>Gammaproteobacteria</taxon>
        <taxon>Vibrionales</taxon>
        <taxon>Vibrionaceae</taxon>
        <taxon>Vibrio</taxon>
        <taxon>Vibrio oreintalis group</taxon>
    </lineage>
</organism>
<dbReference type="InterPro" id="IPR012341">
    <property type="entry name" value="6hp_glycosidase-like_sf"/>
</dbReference>
<evidence type="ECO:0000256" key="5">
    <source>
        <dbReference type="ARBA" id="ARBA00023001"/>
    </source>
</evidence>
<dbReference type="NCBIfam" id="NF008305">
    <property type="entry name" value="PRK11097.1"/>
    <property type="match status" value="1"/>
</dbReference>
<dbReference type="EMBL" id="AEVT01000008">
    <property type="protein sequence ID" value="EGA71981.1"/>
    <property type="molecule type" value="Genomic_DNA"/>
</dbReference>
<keyword evidence="6 9" id="KW-0326">Glycosidase</keyword>
<dbReference type="eggNOG" id="COG3405">
    <property type="taxonomic scope" value="Bacteria"/>
</dbReference>
<dbReference type="AlphaFoldDB" id="E8M1W7"/>
<dbReference type="GO" id="GO:0030245">
    <property type="term" value="P:cellulose catabolic process"/>
    <property type="evidence" value="ECO:0007669"/>
    <property type="project" value="UniProtKB-KW"/>
</dbReference>
<feature type="chain" id="PRO_5003224638" description="cellulase" evidence="8">
    <location>
        <begin position="19"/>
        <end position="368"/>
    </location>
</feature>
<protein>
    <recommendedName>
        <fullName evidence="3">cellulase</fullName>
        <ecNumber evidence="3">3.2.1.4</ecNumber>
    </recommendedName>
</protein>
<evidence type="ECO:0000256" key="3">
    <source>
        <dbReference type="ARBA" id="ARBA00012601"/>
    </source>
</evidence>
<keyword evidence="7" id="KW-0119">Carbohydrate metabolism</keyword>
<dbReference type="PRINTS" id="PR00735">
    <property type="entry name" value="GLHYDRLASE8"/>
</dbReference>
<dbReference type="RefSeq" id="WP_008073020.1">
    <property type="nucleotide sequence ID" value="NZ_AEVT01000008.1"/>
</dbReference>
<evidence type="ECO:0000256" key="1">
    <source>
        <dbReference type="ARBA" id="ARBA00000966"/>
    </source>
</evidence>
<evidence type="ECO:0000256" key="7">
    <source>
        <dbReference type="ARBA" id="ARBA00023326"/>
    </source>
</evidence>
<proteinExistence type="inferred from homology"/>
<evidence type="ECO:0000256" key="2">
    <source>
        <dbReference type="ARBA" id="ARBA00009209"/>
    </source>
</evidence>
<dbReference type="OrthoDB" id="9766708at2"/>
<dbReference type="InterPro" id="IPR002037">
    <property type="entry name" value="Glyco_hydro_8"/>
</dbReference>
<accession>E8M1W7</accession>
<dbReference type="Pfam" id="PF01270">
    <property type="entry name" value="Glyco_hydro_8"/>
    <property type="match status" value="1"/>
</dbReference>